<dbReference type="PROSITE" id="PS51767">
    <property type="entry name" value="PEPTIDASE_A1"/>
    <property type="match status" value="1"/>
</dbReference>
<reference evidence="3 4" key="1">
    <citation type="submission" date="2021-06" db="EMBL/GenBank/DDBJ databases">
        <authorList>
            <person name="Kallberg Y."/>
            <person name="Tangrot J."/>
            <person name="Rosling A."/>
        </authorList>
    </citation>
    <scope>NUCLEOTIDE SEQUENCE [LARGE SCALE GENOMIC DNA]</scope>
    <source>
        <strain evidence="3 4">120-4 pot B 10/14</strain>
    </source>
</reference>
<feature type="non-terminal residue" evidence="3">
    <location>
        <position position="348"/>
    </location>
</feature>
<dbReference type="Pfam" id="PF00026">
    <property type="entry name" value="Asp"/>
    <property type="match status" value="2"/>
</dbReference>
<dbReference type="Proteomes" id="UP000789901">
    <property type="component" value="Unassembled WGS sequence"/>
</dbReference>
<evidence type="ECO:0000313" key="3">
    <source>
        <dbReference type="EMBL" id="CAG8825333.1"/>
    </source>
</evidence>
<dbReference type="PANTHER" id="PTHR47966">
    <property type="entry name" value="BETA-SITE APP-CLEAVING ENZYME, ISOFORM A-RELATED"/>
    <property type="match status" value="1"/>
</dbReference>
<proteinExistence type="inferred from homology"/>
<dbReference type="InterPro" id="IPR001461">
    <property type="entry name" value="Aspartic_peptidase_A1"/>
</dbReference>
<evidence type="ECO:0000259" key="2">
    <source>
        <dbReference type="PROSITE" id="PS51767"/>
    </source>
</evidence>
<dbReference type="InterPro" id="IPR033121">
    <property type="entry name" value="PEPTIDASE_A1"/>
</dbReference>
<dbReference type="CDD" id="cd05471">
    <property type="entry name" value="pepsin_like"/>
    <property type="match status" value="1"/>
</dbReference>
<evidence type="ECO:0000256" key="1">
    <source>
        <dbReference type="ARBA" id="ARBA00007447"/>
    </source>
</evidence>
<comment type="similarity">
    <text evidence="1">Belongs to the peptidase A1 family.</text>
</comment>
<dbReference type="InterPro" id="IPR034164">
    <property type="entry name" value="Pepsin-like_dom"/>
</dbReference>
<organism evidence="3 4">
    <name type="scientific">Gigaspora margarita</name>
    <dbReference type="NCBI Taxonomy" id="4874"/>
    <lineage>
        <taxon>Eukaryota</taxon>
        <taxon>Fungi</taxon>
        <taxon>Fungi incertae sedis</taxon>
        <taxon>Mucoromycota</taxon>
        <taxon>Glomeromycotina</taxon>
        <taxon>Glomeromycetes</taxon>
        <taxon>Diversisporales</taxon>
        <taxon>Gigasporaceae</taxon>
        <taxon>Gigaspora</taxon>
    </lineage>
</organism>
<gene>
    <name evidence="3" type="ORF">GMARGA_LOCUS28816</name>
</gene>
<dbReference type="Gene3D" id="2.40.70.10">
    <property type="entry name" value="Acid Proteases"/>
    <property type="match status" value="2"/>
</dbReference>
<dbReference type="PRINTS" id="PR00792">
    <property type="entry name" value="PEPSIN"/>
</dbReference>
<keyword evidence="4" id="KW-1185">Reference proteome</keyword>
<protein>
    <submittedName>
        <fullName evidence="3">8016_t:CDS:1</fullName>
    </submittedName>
</protein>
<comment type="caution">
    <text evidence="3">The sequence shown here is derived from an EMBL/GenBank/DDBJ whole genome shotgun (WGS) entry which is preliminary data.</text>
</comment>
<dbReference type="PANTHER" id="PTHR47966:SF74">
    <property type="entry name" value="AGR407CP"/>
    <property type="match status" value="1"/>
</dbReference>
<dbReference type="EMBL" id="CAJVQB010037574">
    <property type="protein sequence ID" value="CAG8825333.1"/>
    <property type="molecule type" value="Genomic_DNA"/>
</dbReference>
<sequence>NAQINNNNIAIDDISQNWKRDTSINTPLKIKLDYDQSLKQWSFPILFGSPSQTLNIPIDIASNLIWIVSQLCMIPYGDACDYRTTNFFNSSLSNCTGNYTTFKTKLNDSELTGLWANDIITINNQLFERISFGLPMNIKGIDNITIPVTFAGQIGIAPYQNNQIVGIALSENLGSITFGGIDLEYIKGHNESNIVYQPLPHLTDTNNQFTFNVTNIYINDQPININGIFRLDNGIQNIKLDNNSLSKIANQTYVENNSFNISFEIANTKWTLPKTVLHGKIGFGSVITGDAEDIDSWIFGSAFIQSFYIVFDQSTSQFGIANRDDIESASDTNVLQILFGLCIPRSDE</sequence>
<dbReference type="SUPFAM" id="SSF50630">
    <property type="entry name" value="Acid proteases"/>
    <property type="match status" value="1"/>
</dbReference>
<evidence type="ECO:0000313" key="4">
    <source>
        <dbReference type="Proteomes" id="UP000789901"/>
    </source>
</evidence>
<dbReference type="InterPro" id="IPR021109">
    <property type="entry name" value="Peptidase_aspartic_dom_sf"/>
</dbReference>
<accession>A0ABN7WBN6</accession>
<feature type="domain" description="Peptidase A1" evidence="2">
    <location>
        <begin position="41"/>
        <end position="321"/>
    </location>
</feature>
<feature type="non-terminal residue" evidence="3">
    <location>
        <position position="1"/>
    </location>
</feature>
<name>A0ABN7WBN6_GIGMA</name>